<dbReference type="InterPro" id="IPR013766">
    <property type="entry name" value="Thioredoxin_domain"/>
</dbReference>
<feature type="domain" description="Thioredoxin" evidence="1">
    <location>
        <begin position="59"/>
        <end position="191"/>
    </location>
</feature>
<dbReference type="GO" id="GO:0045454">
    <property type="term" value="P:cell redox homeostasis"/>
    <property type="evidence" value="ECO:0007669"/>
    <property type="project" value="TreeGrafter"/>
</dbReference>
<dbReference type="EMBL" id="VSSQ01005395">
    <property type="protein sequence ID" value="MPM28974.1"/>
    <property type="molecule type" value="Genomic_DNA"/>
</dbReference>
<dbReference type="PROSITE" id="PS00194">
    <property type="entry name" value="THIOREDOXIN_1"/>
    <property type="match status" value="1"/>
</dbReference>
<dbReference type="PANTHER" id="PTHR43601">
    <property type="entry name" value="THIOREDOXIN, MITOCHONDRIAL"/>
    <property type="match status" value="1"/>
</dbReference>
<dbReference type="Pfam" id="PF00085">
    <property type="entry name" value="Thioredoxin"/>
    <property type="match status" value="1"/>
</dbReference>
<protein>
    <submittedName>
        <fullName evidence="2">Thiol:disulfide interchange protein DsbD</fullName>
        <ecNumber evidence="2">1.8.1.8</ecNumber>
    </submittedName>
</protein>
<gene>
    <name evidence="2" type="primary">dsbD_28</name>
    <name evidence="2" type="ORF">SDC9_75512</name>
</gene>
<dbReference type="GO" id="GO:0047134">
    <property type="term" value="F:protein-disulfide reductase [NAD(P)H] activity"/>
    <property type="evidence" value="ECO:0007669"/>
    <property type="project" value="UniProtKB-EC"/>
</dbReference>
<proteinExistence type="predicted"/>
<dbReference type="PANTHER" id="PTHR43601:SF3">
    <property type="entry name" value="THIOREDOXIN, MITOCHONDRIAL"/>
    <property type="match status" value="1"/>
</dbReference>
<comment type="caution">
    <text evidence="2">The sequence shown here is derived from an EMBL/GenBank/DDBJ whole genome shotgun (WGS) entry which is preliminary data.</text>
</comment>
<evidence type="ECO:0000313" key="2">
    <source>
        <dbReference type="EMBL" id="MPM28974.1"/>
    </source>
</evidence>
<dbReference type="CDD" id="cd02947">
    <property type="entry name" value="TRX_family"/>
    <property type="match status" value="1"/>
</dbReference>
<dbReference type="AlphaFoldDB" id="A0A644YSD0"/>
<keyword evidence="2" id="KW-0560">Oxidoreductase</keyword>
<dbReference type="InterPro" id="IPR017937">
    <property type="entry name" value="Thioredoxin_CS"/>
</dbReference>
<dbReference type="EC" id="1.8.1.8" evidence="2"/>
<reference evidence="2" key="1">
    <citation type="submission" date="2019-08" db="EMBL/GenBank/DDBJ databases">
        <authorList>
            <person name="Kucharzyk K."/>
            <person name="Murdoch R.W."/>
            <person name="Higgins S."/>
            <person name="Loffler F."/>
        </authorList>
    </citation>
    <scope>NUCLEOTIDE SEQUENCE</scope>
</reference>
<sequence length="414" mass="47260">MQKNDCLYIFFRVTDHLIVITCREFCMNVTGVLDPDRILQLIGKHFLKLNFSSMKKVLVFTISLMISFGLYSQDKGVFFQDITLKEAIEKAKHGSGPDLIFVDCYTDWCGPCKNMTNNVFPLEECGVFFNSNFINVKFDMEKGEGLEIAKKYSVSVYPTFLILDPEGNEINRVIGGDSPSRFIEKVKIAMDPSSSPSAKLDAYNKDNSSENLYAYVKSLRSSYKNDQLNAFIGEVFFALKPSEKYNEVIWGALISPTGDMRNTNSDIFKYVISNRFEAEEFITKSKLDASLIQTLKYYFMSYISGNLPNEMHTAYERNIICANALFTGDFGMKYLTTMAALKSQDKMEELFGMLDYRTISRSTSLDIELIEKSFTQMKVITPDQKSKIVKYLQDKHAALTREADYAKRKIEASL</sequence>
<evidence type="ECO:0000259" key="1">
    <source>
        <dbReference type="PROSITE" id="PS51352"/>
    </source>
</evidence>
<organism evidence="2">
    <name type="scientific">bioreactor metagenome</name>
    <dbReference type="NCBI Taxonomy" id="1076179"/>
    <lineage>
        <taxon>unclassified sequences</taxon>
        <taxon>metagenomes</taxon>
        <taxon>ecological metagenomes</taxon>
    </lineage>
</organism>
<dbReference type="InterPro" id="IPR036249">
    <property type="entry name" value="Thioredoxin-like_sf"/>
</dbReference>
<accession>A0A644YSD0</accession>
<name>A0A644YSD0_9ZZZZ</name>
<dbReference type="PROSITE" id="PS51352">
    <property type="entry name" value="THIOREDOXIN_2"/>
    <property type="match status" value="1"/>
</dbReference>
<dbReference type="Gene3D" id="3.40.30.10">
    <property type="entry name" value="Glutaredoxin"/>
    <property type="match status" value="1"/>
</dbReference>
<dbReference type="SUPFAM" id="SSF52833">
    <property type="entry name" value="Thioredoxin-like"/>
    <property type="match status" value="1"/>
</dbReference>